<dbReference type="InterPro" id="IPR014576">
    <property type="entry name" value="Pesterase_YhaO"/>
</dbReference>
<dbReference type="EMBL" id="CP012288">
    <property type="protein sequence ID" value="AMV67828.1"/>
    <property type="molecule type" value="Genomic_DNA"/>
</dbReference>
<dbReference type="OrthoDB" id="9773856at2"/>
<dbReference type="KEGG" id="pdm:ADU72_1907"/>
<dbReference type="Pfam" id="PF00149">
    <property type="entry name" value="Metallophos"/>
    <property type="match status" value="1"/>
</dbReference>
<protein>
    <submittedName>
        <fullName evidence="3">DNA repair exonuclease family protein YhaO</fullName>
    </submittedName>
</protein>
<gene>
    <name evidence="3" type="ORF">ADU70_0816</name>
    <name evidence="4" type="ORF">ADU72_1907</name>
</gene>
<dbReference type="RefSeq" id="WP_046871726.1">
    <property type="nucleotide sequence ID" value="NZ_BAAAXI010000019.1"/>
</dbReference>
<reference evidence="5 6" key="1">
    <citation type="journal article" date="2016" name="PLoS ONE">
        <title>The Identification of Novel Diagnostic Marker Genes for the Detection of Beer Spoiling Pediococcus damnosus Strains Using the BlAst Diagnostic Gene findEr.</title>
        <authorList>
            <person name="Behr J."/>
            <person name="Geissler A.J."/>
            <person name="Schmid J."/>
            <person name="Zehe A."/>
            <person name="Vogel R.F."/>
        </authorList>
    </citation>
    <scope>NUCLEOTIDE SEQUENCE [LARGE SCALE GENOMIC DNA]</scope>
    <source>
        <strain evidence="3 6">TMW 2.1533</strain>
        <strain evidence="4 5">TMW 2.1535</strain>
    </source>
</reference>
<dbReference type="Gene3D" id="3.60.21.10">
    <property type="match status" value="1"/>
</dbReference>
<dbReference type="InterPro" id="IPR041796">
    <property type="entry name" value="Mre11_N"/>
</dbReference>
<evidence type="ECO:0000313" key="3">
    <source>
        <dbReference type="EMBL" id="AMV62314.1"/>
    </source>
</evidence>
<dbReference type="GeneID" id="57277088"/>
<dbReference type="Proteomes" id="UP000076244">
    <property type="component" value="Chromosome"/>
</dbReference>
<sequence>MKFIHAADIHLDSPFQGLRKAPDQIWQEIHKSTYDAFKNMVSTAIEENVDFVLIVGDVYDRVQHSIQADLFLNEQFERLNKKQIPVYLSYGNHDYLNENTEIIHYPDNVYVFPAQPEAKKLTLHDGTTVTIVGFSYDKQAVKEDMVAKFPARTQTDFEIGTVHGSMDSLNAPEANYAPFSKNELLKFHYDYWALGHIHKRQVLNENPAIIYPGNLQGRHKNEAGTKGFYLVSSEGHELKPKFVEASVVDWQTMITKAKEGESFDHLGATIFHQIEELSSNKPKFINIKIENIQVLANSVLTRIEDDSLLEVIQQKLLGKSKTWVYEITPIPNQEAFQLNAIDKEFWKTSQKRVFTEDNVNQLAGSLLNQPFIAEALQQDDQLQDSVETLLLKNGGPEEQNDENTED</sequence>
<dbReference type="Proteomes" id="UP000076405">
    <property type="component" value="Chromosome"/>
</dbReference>
<keyword evidence="5" id="KW-1185">Reference proteome</keyword>
<feature type="domain" description="Calcineurin-like phosphoesterase" evidence="2">
    <location>
        <begin position="1"/>
        <end position="199"/>
    </location>
</feature>
<dbReference type="CDD" id="cd00840">
    <property type="entry name" value="MPP_Mre11_N"/>
    <property type="match status" value="1"/>
</dbReference>
<dbReference type="PIRSF" id="PIRSF033091">
    <property type="entry name" value="Pesterase_YhaO"/>
    <property type="match status" value="1"/>
</dbReference>
<dbReference type="GO" id="GO:0004527">
    <property type="term" value="F:exonuclease activity"/>
    <property type="evidence" value="ECO:0007669"/>
    <property type="project" value="UniProtKB-KW"/>
</dbReference>
<evidence type="ECO:0000259" key="2">
    <source>
        <dbReference type="Pfam" id="PF00149"/>
    </source>
</evidence>
<dbReference type="InterPro" id="IPR029052">
    <property type="entry name" value="Metallo-depent_PP-like"/>
</dbReference>
<keyword evidence="3" id="KW-0540">Nuclease</keyword>
<evidence type="ECO:0000313" key="4">
    <source>
        <dbReference type="EMBL" id="AMV67828.1"/>
    </source>
</evidence>
<accession>A0A0R2HQH4</accession>
<evidence type="ECO:0000313" key="6">
    <source>
        <dbReference type="Proteomes" id="UP000076405"/>
    </source>
</evidence>
<keyword evidence="3" id="KW-0269">Exonuclease</keyword>
<organism evidence="3 6">
    <name type="scientific">Pediococcus damnosus</name>
    <dbReference type="NCBI Taxonomy" id="51663"/>
    <lineage>
        <taxon>Bacteria</taxon>
        <taxon>Bacillati</taxon>
        <taxon>Bacillota</taxon>
        <taxon>Bacilli</taxon>
        <taxon>Lactobacillales</taxon>
        <taxon>Lactobacillaceae</taxon>
        <taxon>Pediococcus</taxon>
    </lineage>
</organism>
<evidence type="ECO:0000313" key="5">
    <source>
        <dbReference type="Proteomes" id="UP000076244"/>
    </source>
</evidence>
<dbReference type="PANTHER" id="PTHR30337:SF7">
    <property type="entry name" value="PHOSPHOESTERASE"/>
    <property type="match status" value="1"/>
</dbReference>
<proteinExistence type="predicted"/>
<keyword evidence="1" id="KW-0378">Hydrolase</keyword>
<name>A0A0R2HQH4_9LACO</name>
<dbReference type="EMBL" id="CP012275">
    <property type="protein sequence ID" value="AMV62314.1"/>
    <property type="molecule type" value="Genomic_DNA"/>
</dbReference>
<dbReference type="SUPFAM" id="SSF56300">
    <property type="entry name" value="Metallo-dependent phosphatases"/>
    <property type="match status" value="1"/>
</dbReference>
<dbReference type="InterPro" id="IPR050535">
    <property type="entry name" value="DNA_Repair-Maintenance_Comp"/>
</dbReference>
<dbReference type="PANTHER" id="PTHR30337">
    <property type="entry name" value="COMPONENT OF ATP-DEPENDENT DSDNA EXONUCLEASE"/>
    <property type="match status" value="1"/>
</dbReference>
<evidence type="ECO:0000256" key="1">
    <source>
        <dbReference type="ARBA" id="ARBA00022801"/>
    </source>
</evidence>
<dbReference type="AlphaFoldDB" id="A0A0R2HQH4"/>
<dbReference type="InterPro" id="IPR004843">
    <property type="entry name" value="Calcineurin-like_PHP"/>
</dbReference>